<dbReference type="PROSITE" id="PS50102">
    <property type="entry name" value="RRM"/>
    <property type="match status" value="3"/>
</dbReference>
<dbReference type="GeneID" id="14873964"/>
<dbReference type="InterPro" id="IPR012677">
    <property type="entry name" value="Nucleotide-bd_a/b_plait_sf"/>
</dbReference>
<dbReference type="SMART" id="SM00360">
    <property type="entry name" value="RRM"/>
    <property type="match status" value="3"/>
</dbReference>
<feature type="compositionally biased region" description="Polar residues" evidence="3">
    <location>
        <begin position="50"/>
        <end position="59"/>
    </location>
</feature>
<dbReference type="OMA" id="MIPKTYT"/>
<feature type="compositionally biased region" description="Low complexity" evidence="3">
    <location>
        <begin position="153"/>
        <end position="180"/>
    </location>
</feature>
<dbReference type="RefSeq" id="XP_004358645.1">
    <property type="nucleotide sequence ID" value="XM_004358588.1"/>
</dbReference>
<feature type="region of interest" description="Disordered" evidence="3">
    <location>
        <begin position="1"/>
        <end position="78"/>
    </location>
</feature>
<dbReference type="InterPro" id="IPR035979">
    <property type="entry name" value="RBD_domain_sf"/>
</dbReference>
<evidence type="ECO:0000259" key="4">
    <source>
        <dbReference type="PROSITE" id="PS50102"/>
    </source>
</evidence>
<dbReference type="PANTHER" id="PTHR48027">
    <property type="entry name" value="HETEROGENEOUS NUCLEAR RIBONUCLEOPROTEIN 87F-RELATED"/>
    <property type="match status" value="1"/>
</dbReference>
<feature type="compositionally biased region" description="Acidic residues" evidence="3">
    <location>
        <begin position="30"/>
        <end position="44"/>
    </location>
</feature>
<dbReference type="STRING" id="1054147.F4PT59"/>
<name>F4PT59_CACFS</name>
<dbReference type="InterPro" id="IPR000504">
    <property type="entry name" value="RRM_dom"/>
</dbReference>
<dbReference type="InterPro" id="IPR052462">
    <property type="entry name" value="SLIRP/GR-RBP-like"/>
</dbReference>
<feature type="compositionally biased region" description="Polar residues" evidence="3">
    <location>
        <begin position="1"/>
        <end position="19"/>
    </location>
</feature>
<feature type="region of interest" description="Disordered" evidence="3">
    <location>
        <begin position="153"/>
        <end position="188"/>
    </location>
</feature>
<reference evidence="6" key="1">
    <citation type="journal article" date="2011" name="Genome Res.">
        <title>Phylogeny-wide analysis of social amoeba genomes highlights ancient origins for complex intercellular communication.</title>
        <authorList>
            <person name="Heidel A.J."/>
            <person name="Lawal H.M."/>
            <person name="Felder M."/>
            <person name="Schilde C."/>
            <person name="Helps N.R."/>
            <person name="Tunggal B."/>
            <person name="Rivero F."/>
            <person name="John U."/>
            <person name="Schleicher M."/>
            <person name="Eichinger L."/>
            <person name="Platzer M."/>
            <person name="Noegel A.A."/>
            <person name="Schaap P."/>
            <person name="Gloeckner G."/>
        </authorList>
    </citation>
    <scope>NUCLEOTIDE SEQUENCE [LARGE SCALE GENOMIC DNA]</scope>
    <source>
        <strain evidence="6">SH3</strain>
    </source>
</reference>
<dbReference type="OrthoDB" id="78437at2759"/>
<accession>F4PT59</accession>
<dbReference type="Gene3D" id="3.30.70.330">
    <property type="match status" value="3"/>
</dbReference>
<evidence type="ECO:0000313" key="5">
    <source>
        <dbReference type="EMBL" id="EGG20795.1"/>
    </source>
</evidence>
<evidence type="ECO:0000313" key="6">
    <source>
        <dbReference type="Proteomes" id="UP000007797"/>
    </source>
</evidence>
<sequence>MDQFTTTSSSDNELDNTSAFHLHELSKDVDESDGEDNISDDEDDKNNINHSLKNKVNSTSNNNAKSQLSSSSSSTTTLASNDVPFSRIFVICGKDVTENQLAVAFQPFGTTEIKIVVDKDTRESKGYAYIKYQKASSAALAIEKMNGTILSISNNNGTNSTTTSTTSTTTTTNNNNTTTTTDDKSPTAAGVPLKVMIAEVKGQKSKVPPSTDPEDSPPNSRLFVICKKDVSEADLTNRFKEFGNLEHVKIVRERDTHESKGYAFVKFSKSSTAALAMETINESDDKSLKIIIALPKGKTNNTKPEATATPLAQPFPMIGNPYQFQNEFPNPYFPTISRQRLFVVCHKSVTQENLYKLFSRYPGMEYCDLKKDKTTNKSKGFAYVNYSTPQAALLAKNELNGIKYPSGYSLKVVFAEPLGIKQAPQSIDPTISSIQNSFAQMPFTRRNSNNDNRKRQKI</sequence>
<feature type="region of interest" description="Disordered" evidence="3">
    <location>
        <begin position="201"/>
        <end position="220"/>
    </location>
</feature>
<proteinExistence type="predicted"/>
<dbReference type="EMBL" id="GL883010">
    <property type="protein sequence ID" value="EGG20795.1"/>
    <property type="molecule type" value="Genomic_DNA"/>
</dbReference>
<protein>
    <recommendedName>
        <fullName evidence="4">RRM domain-containing protein</fullName>
    </recommendedName>
</protein>
<evidence type="ECO:0000256" key="1">
    <source>
        <dbReference type="ARBA" id="ARBA00022884"/>
    </source>
</evidence>
<gene>
    <name evidence="5" type="ORF">DFA_00660</name>
</gene>
<keyword evidence="1 2" id="KW-0694">RNA-binding</keyword>
<dbReference type="FunFam" id="3.30.70.330:FF:002280">
    <property type="match status" value="1"/>
</dbReference>
<feature type="domain" description="RRM" evidence="4">
    <location>
        <begin position="339"/>
        <end position="417"/>
    </location>
</feature>
<evidence type="ECO:0000256" key="2">
    <source>
        <dbReference type="PROSITE-ProRule" id="PRU00176"/>
    </source>
</evidence>
<dbReference type="KEGG" id="dfa:DFA_00660"/>
<dbReference type="Pfam" id="PF00076">
    <property type="entry name" value="RRM_1"/>
    <property type="match status" value="3"/>
</dbReference>
<keyword evidence="6" id="KW-1185">Reference proteome</keyword>
<feature type="domain" description="RRM" evidence="4">
    <location>
        <begin position="220"/>
        <end position="295"/>
    </location>
</feature>
<dbReference type="CDD" id="cd12368">
    <property type="entry name" value="RRM3_RBM45"/>
    <property type="match status" value="1"/>
</dbReference>
<dbReference type="Proteomes" id="UP000007797">
    <property type="component" value="Unassembled WGS sequence"/>
</dbReference>
<dbReference type="AlphaFoldDB" id="F4PT59"/>
<dbReference type="InterPro" id="IPR034207">
    <property type="entry name" value="RBM45_RRM3"/>
</dbReference>
<organism evidence="5 6">
    <name type="scientific">Cavenderia fasciculata</name>
    <name type="common">Slime mold</name>
    <name type="synonym">Dictyostelium fasciculatum</name>
    <dbReference type="NCBI Taxonomy" id="261658"/>
    <lineage>
        <taxon>Eukaryota</taxon>
        <taxon>Amoebozoa</taxon>
        <taxon>Evosea</taxon>
        <taxon>Eumycetozoa</taxon>
        <taxon>Dictyostelia</taxon>
        <taxon>Acytosteliales</taxon>
        <taxon>Cavenderiaceae</taxon>
        <taxon>Cavenderia</taxon>
    </lineage>
</organism>
<dbReference type="SUPFAM" id="SSF54928">
    <property type="entry name" value="RNA-binding domain, RBD"/>
    <property type="match status" value="3"/>
</dbReference>
<feature type="compositionally biased region" description="Low complexity" evidence="3">
    <location>
        <begin position="60"/>
        <end position="78"/>
    </location>
</feature>
<evidence type="ECO:0000256" key="3">
    <source>
        <dbReference type="SAM" id="MobiDB-lite"/>
    </source>
</evidence>
<feature type="domain" description="RRM" evidence="4">
    <location>
        <begin position="76"/>
        <end position="167"/>
    </location>
</feature>
<dbReference type="GO" id="GO:0003723">
    <property type="term" value="F:RNA binding"/>
    <property type="evidence" value="ECO:0007669"/>
    <property type="project" value="UniProtKB-UniRule"/>
</dbReference>